<feature type="transmembrane region" description="Helical" evidence="1">
    <location>
        <begin position="159"/>
        <end position="179"/>
    </location>
</feature>
<dbReference type="EMBL" id="CP047897">
    <property type="protein sequence ID" value="QHL88439.1"/>
    <property type="molecule type" value="Genomic_DNA"/>
</dbReference>
<feature type="transmembrane region" description="Helical" evidence="1">
    <location>
        <begin position="85"/>
        <end position="102"/>
    </location>
</feature>
<protein>
    <recommendedName>
        <fullName evidence="4">Phosphatase PAP2 family protein</fullName>
    </recommendedName>
</protein>
<name>A0A6P1P100_9BACT</name>
<dbReference type="KEGG" id="nib:GU926_13755"/>
<evidence type="ECO:0008006" key="4">
    <source>
        <dbReference type="Google" id="ProtNLM"/>
    </source>
</evidence>
<proteinExistence type="predicted"/>
<feature type="transmembrane region" description="Helical" evidence="1">
    <location>
        <begin position="108"/>
        <end position="127"/>
    </location>
</feature>
<evidence type="ECO:0000256" key="1">
    <source>
        <dbReference type="SAM" id="Phobius"/>
    </source>
</evidence>
<evidence type="ECO:0000313" key="2">
    <source>
        <dbReference type="EMBL" id="QHL88439.1"/>
    </source>
</evidence>
<dbReference type="AlphaFoldDB" id="A0A6P1P100"/>
<feature type="transmembrane region" description="Helical" evidence="1">
    <location>
        <begin position="44"/>
        <end position="64"/>
    </location>
</feature>
<feature type="transmembrane region" description="Helical" evidence="1">
    <location>
        <begin position="134"/>
        <end position="153"/>
    </location>
</feature>
<keyword evidence="1" id="KW-1133">Transmembrane helix</keyword>
<keyword evidence="3" id="KW-1185">Reference proteome</keyword>
<evidence type="ECO:0000313" key="3">
    <source>
        <dbReference type="Proteomes" id="UP000464214"/>
    </source>
</evidence>
<reference evidence="2 3" key="1">
    <citation type="submission" date="2020-01" db="EMBL/GenBank/DDBJ databases">
        <authorList>
            <person name="Kim M."/>
        </authorList>
    </citation>
    <scope>NUCLEOTIDE SEQUENCE [LARGE SCALE GENOMIC DNA]</scope>
    <source>
        <strain evidence="2 3">BT10</strain>
    </source>
</reference>
<gene>
    <name evidence="2" type="ORF">GU926_13755</name>
</gene>
<keyword evidence="1" id="KW-0472">Membrane</keyword>
<dbReference type="Proteomes" id="UP000464214">
    <property type="component" value="Chromosome"/>
</dbReference>
<feature type="transmembrane region" description="Helical" evidence="1">
    <location>
        <begin position="7"/>
        <end position="32"/>
    </location>
</feature>
<feature type="transmembrane region" description="Helical" evidence="1">
    <location>
        <begin position="186"/>
        <end position="204"/>
    </location>
</feature>
<dbReference type="RefSeq" id="WP_160692842.1">
    <property type="nucleotide sequence ID" value="NZ_CP047897.1"/>
</dbReference>
<organism evidence="2 3">
    <name type="scientific">Nibribacter ruber</name>
    <dbReference type="NCBI Taxonomy" id="2698458"/>
    <lineage>
        <taxon>Bacteria</taxon>
        <taxon>Pseudomonadati</taxon>
        <taxon>Bacteroidota</taxon>
        <taxon>Cytophagia</taxon>
        <taxon>Cytophagales</taxon>
        <taxon>Hymenobacteraceae</taxon>
        <taxon>Nibribacter</taxon>
    </lineage>
</organism>
<accession>A0A6P1P100</accession>
<keyword evidence="1" id="KW-0812">Transmembrane</keyword>
<sequence length="206" mass="22978">MNSRLAMVLSVVFHPLLLPSYLFALILFYLPVGALTFPMEGRRLVWIMVFITTFVIPGLGAYAMRRSGQISSLTLESRADRRWPLLFAAACYTVTTVLFYRQSYFDDLFFYVMAIITASVYMTLVINQFWKISAHAIGVGGALGILVLLYDWLPEPYLFYPAVASIVIAGAVLSARLALGAHNAKQVYTGFILGFLLGVILWGLPF</sequence>